<evidence type="ECO:0000256" key="1">
    <source>
        <dbReference type="SAM" id="Coils"/>
    </source>
</evidence>
<dbReference type="RefSeq" id="WP_072723159.1">
    <property type="nucleotide sequence ID" value="NZ_FQXH01000005.1"/>
</dbReference>
<dbReference type="Proteomes" id="UP000242520">
    <property type="component" value="Unassembled WGS sequence"/>
</dbReference>
<keyword evidence="1" id="KW-0175">Coiled coil</keyword>
<protein>
    <recommendedName>
        <fullName evidence="4">C4-type zinc ribbon domain-containing protein</fullName>
    </recommendedName>
</protein>
<dbReference type="Gene3D" id="1.10.287.1490">
    <property type="match status" value="1"/>
</dbReference>
<organism evidence="2 3">
    <name type="scientific">Tepidibacter thalassicus DSM 15285</name>
    <dbReference type="NCBI Taxonomy" id="1123350"/>
    <lineage>
        <taxon>Bacteria</taxon>
        <taxon>Bacillati</taxon>
        <taxon>Bacillota</taxon>
        <taxon>Clostridia</taxon>
        <taxon>Peptostreptococcales</taxon>
        <taxon>Peptostreptococcaceae</taxon>
        <taxon>Tepidibacter</taxon>
    </lineage>
</organism>
<sequence>MEELIIIQKSYDLICEIEKRIEYLKNYPKLIQIRQKAYKIDDIQSKWRKKLDISRSNLKILEDDLKSKDQILNDIVNELYSGKINNIKLLETLKNKEERINKEKEVIEKEVIDIMGKIDIYTREVNKYKYKLNLIEENIEKLQSQIEEKIRIYDKKILELNKNIKNMRKEIDVEILKKYDLIRKKHKNAIVKVVNQTCSGCNLGVYLNTIDILTRKGIVECENCGRFLYIE</sequence>
<feature type="coiled-coil region" evidence="1">
    <location>
        <begin position="58"/>
        <end position="177"/>
    </location>
</feature>
<dbReference type="OrthoDB" id="9795058at2"/>
<dbReference type="AlphaFoldDB" id="A0A1M5P3Q3"/>
<dbReference type="InterPro" id="IPR052376">
    <property type="entry name" value="Oxidative_Scav/Glycosyltrans"/>
</dbReference>
<keyword evidence="3" id="KW-1185">Reference proteome</keyword>
<evidence type="ECO:0000313" key="2">
    <source>
        <dbReference type="EMBL" id="SHG96378.1"/>
    </source>
</evidence>
<dbReference type="PANTHER" id="PTHR39082">
    <property type="entry name" value="PHOSPHOLIPASE C-BETA-2-RELATED"/>
    <property type="match status" value="1"/>
</dbReference>
<name>A0A1M5P3Q3_9FIRM</name>
<accession>A0A1M5P3Q3</accession>
<dbReference type="PANTHER" id="PTHR39082:SF1">
    <property type="entry name" value="SCAVENGER RECEPTOR CLASS A MEMBER 3"/>
    <property type="match status" value="1"/>
</dbReference>
<gene>
    <name evidence="2" type="ORF">SAMN02744040_00370</name>
</gene>
<evidence type="ECO:0000313" key="3">
    <source>
        <dbReference type="Proteomes" id="UP000242520"/>
    </source>
</evidence>
<proteinExistence type="predicted"/>
<dbReference type="STRING" id="1123350.SAMN02744040_00370"/>
<dbReference type="EMBL" id="FQXH01000005">
    <property type="protein sequence ID" value="SHG96378.1"/>
    <property type="molecule type" value="Genomic_DNA"/>
</dbReference>
<evidence type="ECO:0008006" key="4">
    <source>
        <dbReference type="Google" id="ProtNLM"/>
    </source>
</evidence>
<reference evidence="3" key="1">
    <citation type="submission" date="2016-11" db="EMBL/GenBank/DDBJ databases">
        <authorList>
            <person name="Varghese N."/>
            <person name="Submissions S."/>
        </authorList>
    </citation>
    <scope>NUCLEOTIDE SEQUENCE [LARGE SCALE GENOMIC DNA]</scope>
    <source>
        <strain evidence="3">DSM 15285</strain>
    </source>
</reference>